<feature type="non-terminal residue" evidence="1">
    <location>
        <position position="112"/>
    </location>
</feature>
<name>A0A0F8YRP4_9ZZZZ</name>
<protein>
    <submittedName>
        <fullName evidence="1">Uncharacterized protein</fullName>
    </submittedName>
</protein>
<sequence length="112" mass="12141">MANTTIKGIVLHNGSTKIITENDARKESVLAIMPLYLSDSDLTDVFDFGGTIKIINLTGVYTASTVSSLKTYINSIEALIQGHQDIDAGAPYTFVDDLRGTIKVKILDFNST</sequence>
<comment type="caution">
    <text evidence="1">The sequence shown here is derived from an EMBL/GenBank/DDBJ whole genome shotgun (WGS) entry which is preliminary data.</text>
</comment>
<organism evidence="1">
    <name type="scientific">marine sediment metagenome</name>
    <dbReference type="NCBI Taxonomy" id="412755"/>
    <lineage>
        <taxon>unclassified sequences</taxon>
        <taxon>metagenomes</taxon>
        <taxon>ecological metagenomes</taxon>
    </lineage>
</organism>
<dbReference type="EMBL" id="LAZR01067890">
    <property type="protein sequence ID" value="KKK50691.1"/>
    <property type="molecule type" value="Genomic_DNA"/>
</dbReference>
<accession>A0A0F8YRP4</accession>
<gene>
    <name evidence="1" type="ORF">LCGC14_3122500</name>
</gene>
<evidence type="ECO:0000313" key="1">
    <source>
        <dbReference type="EMBL" id="KKK50691.1"/>
    </source>
</evidence>
<reference evidence="1" key="1">
    <citation type="journal article" date="2015" name="Nature">
        <title>Complex archaea that bridge the gap between prokaryotes and eukaryotes.</title>
        <authorList>
            <person name="Spang A."/>
            <person name="Saw J.H."/>
            <person name="Jorgensen S.L."/>
            <person name="Zaremba-Niedzwiedzka K."/>
            <person name="Martijn J."/>
            <person name="Lind A.E."/>
            <person name="van Eijk R."/>
            <person name="Schleper C."/>
            <person name="Guy L."/>
            <person name="Ettema T.J."/>
        </authorList>
    </citation>
    <scope>NUCLEOTIDE SEQUENCE</scope>
</reference>
<dbReference type="AlphaFoldDB" id="A0A0F8YRP4"/>
<proteinExistence type="predicted"/>